<dbReference type="EMBL" id="ACJY01000037">
    <property type="protein sequence ID" value="EFE87420.1"/>
    <property type="molecule type" value="Genomic_DNA"/>
</dbReference>
<keyword evidence="3" id="KW-1133">Transmembrane helix</keyword>
<dbReference type="GO" id="GO:0016810">
    <property type="term" value="F:hydrolase activity, acting on carbon-nitrogen (but not peptide) bonds"/>
    <property type="evidence" value="ECO:0007669"/>
    <property type="project" value="InterPro"/>
</dbReference>
<evidence type="ECO:0000259" key="4">
    <source>
        <dbReference type="PROSITE" id="PS51677"/>
    </source>
</evidence>
<dbReference type="Proteomes" id="UP000003748">
    <property type="component" value="Unassembled WGS sequence"/>
</dbReference>
<keyword evidence="2" id="KW-0732">Signal</keyword>
<dbReference type="GO" id="GO:0005576">
    <property type="term" value="C:extracellular region"/>
    <property type="evidence" value="ECO:0007669"/>
    <property type="project" value="UniProtKB-SubCell"/>
</dbReference>
<evidence type="ECO:0000256" key="2">
    <source>
        <dbReference type="ARBA" id="ARBA00022729"/>
    </source>
</evidence>
<dbReference type="Gene3D" id="3.20.20.370">
    <property type="entry name" value="Glycoside hydrolase/deacetylase"/>
    <property type="match status" value="1"/>
</dbReference>
<dbReference type="STRING" id="546275.FUSPEROL_00562"/>
<keyword evidence="3" id="KW-0812">Transmembrane</keyword>
<proteinExistence type="predicted"/>
<feature type="transmembrane region" description="Helical" evidence="3">
    <location>
        <begin position="6"/>
        <end position="23"/>
    </location>
</feature>
<dbReference type="HOGENOM" id="CLU_030024_3_0_0"/>
<dbReference type="InterPro" id="IPR002509">
    <property type="entry name" value="NODB_dom"/>
</dbReference>
<dbReference type="SUPFAM" id="SSF88713">
    <property type="entry name" value="Glycoside hydrolase/deacetylase"/>
    <property type="match status" value="1"/>
</dbReference>
<evidence type="ECO:0000256" key="1">
    <source>
        <dbReference type="ARBA" id="ARBA00004613"/>
    </source>
</evidence>
<evidence type="ECO:0000313" key="5">
    <source>
        <dbReference type="EMBL" id="EFE87420.1"/>
    </source>
</evidence>
<dbReference type="Pfam" id="PF01522">
    <property type="entry name" value="Polysacc_deac_1"/>
    <property type="match status" value="2"/>
</dbReference>
<feature type="domain" description="NodB homology" evidence="4">
    <location>
        <begin position="75"/>
        <end position="187"/>
    </location>
</feature>
<organism evidence="5 6">
    <name type="scientific">Fusobacterium periodonticum ATCC 33693</name>
    <dbReference type="NCBI Taxonomy" id="546275"/>
    <lineage>
        <taxon>Bacteria</taxon>
        <taxon>Fusobacteriati</taxon>
        <taxon>Fusobacteriota</taxon>
        <taxon>Fusobacteriia</taxon>
        <taxon>Fusobacteriales</taxon>
        <taxon>Fusobacteriaceae</taxon>
        <taxon>Fusobacterium</taxon>
    </lineage>
</organism>
<dbReference type="PANTHER" id="PTHR34216:SF3">
    <property type="entry name" value="POLY-BETA-1,6-N-ACETYL-D-GLUCOSAMINE N-DEACETYLASE"/>
    <property type="match status" value="1"/>
</dbReference>
<keyword evidence="3" id="KW-0472">Membrane</keyword>
<protein>
    <submittedName>
        <fullName evidence="5">Polysaccharide deacetylase</fullName>
    </submittedName>
</protein>
<sequence>MKGKKMIITLIILVIIILLIIIFNKRAVPAFLYHQVNPISNVTPELFEEHLKVIKEYKMNTITISELYNKEVPTNSILLTFDDGYFDNYKYVFPLLKKYNMKATIFLNTLYIMDKRETEPEIKDNNTVNLEAMKEYIKSGKATINQYMSWEEIKEMYDSSLIDFQAHSHKHMAMFVDTKIEGLTNKERMEAPELYLYGELQDNFPVFPKRGEYTGRATLVKKEFFKIFKDFYEKNIENKITDKNEILKKCQEFINGNKEYFSIESETDYEKRIKEDFSENKKIIERNLGNEVKFFCWPWGHRSKATIKVLKELGIVGFVSTKKGTNSMTANWDMIRRIELRNYSVKKFKINLLLARNLILGKIYGWIS</sequence>
<reference evidence="5 6" key="1">
    <citation type="submission" date="2010-02" db="EMBL/GenBank/DDBJ databases">
        <authorList>
            <person name="Weinstock G."/>
            <person name="Sodergren E."/>
            <person name="Clifton S."/>
            <person name="Fulton L."/>
            <person name="Fulton B."/>
            <person name="Courtney L."/>
            <person name="Fronick C."/>
            <person name="Harrison M."/>
            <person name="Strong C."/>
            <person name="Farmer C."/>
            <person name="Delahaunty K."/>
            <person name="Markovic C."/>
            <person name="Hall O."/>
            <person name="Minx P."/>
            <person name="Tomlinson C."/>
            <person name="Mitreva M."/>
            <person name="Nelson J."/>
            <person name="Hou S."/>
            <person name="Wollam A."/>
            <person name="Pepin K.H."/>
            <person name="Johnson M."/>
            <person name="Bhonagiri V."/>
            <person name="Zhang X."/>
            <person name="Suruliraj S."/>
            <person name="Warren W."/>
            <person name="Chinwalla A."/>
            <person name="Mardis E.R."/>
            <person name="Wilson R.K."/>
        </authorList>
    </citation>
    <scope>NUCLEOTIDE SEQUENCE [LARGE SCALE GENOMIC DNA]</scope>
    <source>
        <strain evidence="5 6">ATCC 33693</strain>
    </source>
</reference>
<dbReference type="InterPro" id="IPR011330">
    <property type="entry name" value="Glyco_hydro/deAcase_b/a-brl"/>
</dbReference>
<dbReference type="PANTHER" id="PTHR34216">
    <property type="match status" value="1"/>
</dbReference>
<evidence type="ECO:0000313" key="6">
    <source>
        <dbReference type="Proteomes" id="UP000003748"/>
    </source>
</evidence>
<dbReference type="GO" id="GO:0005975">
    <property type="term" value="P:carbohydrate metabolic process"/>
    <property type="evidence" value="ECO:0007669"/>
    <property type="project" value="InterPro"/>
</dbReference>
<gene>
    <name evidence="5" type="ORF">FUSPEROL_00562</name>
</gene>
<comment type="caution">
    <text evidence="5">The sequence shown here is derived from an EMBL/GenBank/DDBJ whole genome shotgun (WGS) entry which is preliminary data.</text>
</comment>
<dbReference type="eggNOG" id="COG0726">
    <property type="taxonomic scope" value="Bacteria"/>
</dbReference>
<dbReference type="AlphaFoldDB" id="D4CT50"/>
<evidence type="ECO:0000256" key="3">
    <source>
        <dbReference type="SAM" id="Phobius"/>
    </source>
</evidence>
<dbReference type="CDD" id="cd10969">
    <property type="entry name" value="CE4_Ecf1_like_5s"/>
    <property type="match status" value="1"/>
</dbReference>
<dbReference type="PROSITE" id="PS51677">
    <property type="entry name" value="NODB"/>
    <property type="match status" value="1"/>
</dbReference>
<accession>D4CT50</accession>
<comment type="subcellular location">
    <subcellularLocation>
        <location evidence="1">Secreted</location>
    </subcellularLocation>
</comment>
<name>D4CT50_9FUSO</name>
<dbReference type="InterPro" id="IPR051398">
    <property type="entry name" value="Polysacch_Deacetylase"/>
</dbReference>